<evidence type="ECO:0000256" key="1">
    <source>
        <dbReference type="SAM" id="MobiDB-lite"/>
    </source>
</evidence>
<accession>A0AAV8ABB8</accession>
<comment type="caution">
    <text evidence="2">The sequence shown here is derived from an EMBL/GenBank/DDBJ whole genome shotgun (WGS) entry which is preliminary data.</text>
</comment>
<evidence type="ECO:0008006" key="4">
    <source>
        <dbReference type="Google" id="ProtNLM"/>
    </source>
</evidence>
<reference evidence="2" key="1">
    <citation type="submission" date="2022-08" db="EMBL/GenBank/DDBJ databases">
        <title>Novel sulphate-reducing endosymbionts in the free-living metamonad Anaeramoeba.</title>
        <authorList>
            <person name="Jerlstrom-Hultqvist J."/>
            <person name="Cepicka I."/>
            <person name="Gallot-Lavallee L."/>
            <person name="Salas-Leiva D."/>
            <person name="Curtis B.A."/>
            <person name="Zahonova K."/>
            <person name="Pipaliya S."/>
            <person name="Dacks J."/>
            <person name="Roger A.J."/>
        </authorList>
    </citation>
    <scope>NUCLEOTIDE SEQUENCE</scope>
    <source>
        <strain evidence="2">Busselton2</strain>
    </source>
</reference>
<protein>
    <recommendedName>
        <fullName evidence="4">Ribosomal protein S2</fullName>
    </recommendedName>
</protein>
<feature type="region of interest" description="Disordered" evidence="1">
    <location>
        <begin position="173"/>
        <end position="196"/>
    </location>
</feature>
<evidence type="ECO:0000313" key="2">
    <source>
        <dbReference type="EMBL" id="KAJ3450711.1"/>
    </source>
</evidence>
<proteinExistence type="predicted"/>
<evidence type="ECO:0000313" key="3">
    <source>
        <dbReference type="Proteomes" id="UP001146793"/>
    </source>
</evidence>
<sequence>MKFNIEFNKIKLIRLQSSTSTTTTSSSNFIINKNKINNKSIYNTGQIRSSNFQKRIINEAVLSKGVGFLNVANSPFADSFIVLTINEDYQETALEKWKWQRKQIYKTDRFNSGMDALKREPSQKPKHFLILIQSKSGLTNKINLLTEWNKIKLISQDFPFLFILIVDTNSVTEKQQQQEEEEEEEEEDNNNNNNNQKIIPENLKSFVFIFTPNNWEQIFDSKTILSRKWHHDL</sequence>
<dbReference type="Proteomes" id="UP001146793">
    <property type="component" value="Unassembled WGS sequence"/>
</dbReference>
<gene>
    <name evidence="2" type="ORF">M0812_06897</name>
</gene>
<dbReference type="AlphaFoldDB" id="A0AAV8ABB8"/>
<organism evidence="2 3">
    <name type="scientific">Anaeramoeba flamelloides</name>
    <dbReference type="NCBI Taxonomy" id="1746091"/>
    <lineage>
        <taxon>Eukaryota</taxon>
        <taxon>Metamonada</taxon>
        <taxon>Anaeramoebidae</taxon>
        <taxon>Anaeramoeba</taxon>
    </lineage>
</organism>
<name>A0AAV8ABB8_9EUKA</name>
<feature type="compositionally biased region" description="Acidic residues" evidence="1">
    <location>
        <begin position="178"/>
        <end position="189"/>
    </location>
</feature>
<dbReference type="EMBL" id="JANTQA010000012">
    <property type="protein sequence ID" value="KAJ3450711.1"/>
    <property type="molecule type" value="Genomic_DNA"/>
</dbReference>